<evidence type="ECO:0000256" key="2">
    <source>
        <dbReference type="ARBA" id="ARBA00022692"/>
    </source>
</evidence>
<keyword evidence="3 5" id="KW-1133">Transmembrane helix</keyword>
<dbReference type="EMBL" id="JBHSBC010000053">
    <property type="protein sequence ID" value="MFC3986148.1"/>
    <property type="molecule type" value="Genomic_DNA"/>
</dbReference>
<evidence type="ECO:0000256" key="3">
    <source>
        <dbReference type="ARBA" id="ARBA00022989"/>
    </source>
</evidence>
<dbReference type="InterPro" id="IPR013525">
    <property type="entry name" value="ABC2_TM"/>
</dbReference>
<feature type="transmembrane region" description="Helical" evidence="5">
    <location>
        <begin position="105"/>
        <end position="134"/>
    </location>
</feature>
<dbReference type="PANTHER" id="PTHR43229">
    <property type="entry name" value="NODULATION PROTEIN J"/>
    <property type="match status" value="1"/>
</dbReference>
<protein>
    <submittedName>
        <fullName evidence="7">ABC transporter permease</fullName>
    </submittedName>
</protein>
<keyword evidence="8" id="KW-1185">Reference proteome</keyword>
<keyword evidence="4 5" id="KW-0472">Membrane</keyword>
<keyword evidence="2 5" id="KW-0812">Transmembrane</keyword>
<feature type="transmembrane region" description="Helical" evidence="5">
    <location>
        <begin position="37"/>
        <end position="56"/>
    </location>
</feature>
<evidence type="ECO:0000259" key="6">
    <source>
        <dbReference type="Pfam" id="PF01061"/>
    </source>
</evidence>
<name>A0ABV8FF96_9ACTN</name>
<organism evidence="7 8">
    <name type="scientific">Streptosporangium jomthongense</name>
    <dbReference type="NCBI Taxonomy" id="1193683"/>
    <lineage>
        <taxon>Bacteria</taxon>
        <taxon>Bacillati</taxon>
        <taxon>Actinomycetota</taxon>
        <taxon>Actinomycetes</taxon>
        <taxon>Streptosporangiales</taxon>
        <taxon>Streptosporangiaceae</taxon>
        <taxon>Streptosporangium</taxon>
    </lineage>
</organism>
<dbReference type="Proteomes" id="UP001595698">
    <property type="component" value="Unassembled WGS sequence"/>
</dbReference>
<feature type="transmembrane region" description="Helical" evidence="5">
    <location>
        <begin position="228"/>
        <end position="250"/>
    </location>
</feature>
<dbReference type="PANTHER" id="PTHR43229:SF2">
    <property type="entry name" value="NODULATION PROTEIN J"/>
    <property type="match status" value="1"/>
</dbReference>
<evidence type="ECO:0000313" key="8">
    <source>
        <dbReference type="Proteomes" id="UP001595698"/>
    </source>
</evidence>
<gene>
    <name evidence="7" type="ORF">ACFOYY_38885</name>
</gene>
<evidence type="ECO:0000256" key="1">
    <source>
        <dbReference type="ARBA" id="ARBA00004141"/>
    </source>
</evidence>
<sequence length="260" mass="27616">MRTTEGSTKDRAGFWSVAAGYATTELLVLWRMRTPLVFMFAVPATLALTLGSAVAGEGSHGRAMLGIAVMFSFTTTHYTGLALFREFGSNTWVRQALHRPPRGAFLLGKILPIAGIGLTQLSLFTAIAVVFYGTPVHGSVWQLLAIAVTLLGVSCAMGVVLYLVTADTSTFESLFYIFLITAGSVGGAIVPDGNLPALSRAVGVLTPHHWALRALDEATSGRGEWGPVLQSIGVLGCCAVVLGAVAATAFDYRRQKYDLY</sequence>
<comment type="subcellular location">
    <subcellularLocation>
        <location evidence="1">Membrane</location>
        <topology evidence="1">Multi-pass membrane protein</topology>
    </subcellularLocation>
</comment>
<dbReference type="InterPro" id="IPR051784">
    <property type="entry name" value="Nod_factor_ABC_transporter"/>
</dbReference>
<evidence type="ECO:0000256" key="5">
    <source>
        <dbReference type="SAM" id="Phobius"/>
    </source>
</evidence>
<reference evidence="8" key="1">
    <citation type="journal article" date="2019" name="Int. J. Syst. Evol. Microbiol.">
        <title>The Global Catalogue of Microorganisms (GCM) 10K type strain sequencing project: providing services to taxonomists for standard genome sequencing and annotation.</title>
        <authorList>
            <consortium name="The Broad Institute Genomics Platform"/>
            <consortium name="The Broad Institute Genome Sequencing Center for Infectious Disease"/>
            <person name="Wu L."/>
            <person name="Ma J."/>
        </authorList>
    </citation>
    <scope>NUCLEOTIDE SEQUENCE [LARGE SCALE GENOMIC DNA]</scope>
    <source>
        <strain evidence="8">TBRC 7912</strain>
    </source>
</reference>
<proteinExistence type="predicted"/>
<dbReference type="Pfam" id="PF01061">
    <property type="entry name" value="ABC2_membrane"/>
    <property type="match status" value="1"/>
</dbReference>
<evidence type="ECO:0000313" key="7">
    <source>
        <dbReference type="EMBL" id="MFC3986148.1"/>
    </source>
</evidence>
<feature type="transmembrane region" description="Helical" evidence="5">
    <location>
        <begin position="62"/>
        <end position="84"/>
    </location>
</feature>
<comment type="caution">
    <text evidence="7">The sequence shown here is derived from an EMBL/GenBank/DDBJ whole genome shotgun (WGS) entry which is preliminary data.</text>
</comment>
<feature type="transmembrane region" description="Helical" evidence="5">
    <location>
        <begin position="140"/>
        <end position="164"/>
    </location>
</feature>
<feature type="transmembrane region" description="Helical" evidence="5">
    <location>
        <begin position="173"/>
        <end position="190"/>
    </location>
</feature>
<dbReference type="RefSeq" id="WP_352013255.1">
    <property type="nucleotide sequence ID" value="NZ_JBHSBC010000053.1"/>
</dbReference>
<evidence type="ECO:0000256" key="4">
    <source>
        <dbReference type="ARBA" id="ARBA00023136"/>
    </source>
</evidence>
<feature type="domain" description="ABC-2 type transporter transmembrane" evidence="6">
    <location>
        <begin position="25"/>
        <end position="215"/>
    </location>
</feature>
<accession>A0ABV8FF96</accession>